<dbReference type="Proteomes" id="UP001217476">
    <property type="component" value="Chromosome"/>
</dbReference>
<dbReference type="EMBL" id="CP119312">
    <property type="protein sequence ID" value="WEK02982.1"/>
    <property type="molecule type" value="Genomic_DNA"/>
</dbReference>
<evidence type="ECO:0000313" key="2">
    <source>
        <dbReference type="Proteomes" id="UP001217476"/>
    </source>
</evidence>
<accession>A0AAJ5VRM9</accession>
<reference evidence="1" key="1">
    <citation type="submission" date="2023-03" db="EMBL/GenBank/DDBJ databases">
        <title>Andean soil-derived lignocellulolytic bacterial consortium as a source of novel taxa and putative plastic-active enzymes.</title>
        <authorList>
            <person name="Diaz-Garcia L."/>
            <person name="Chuvochina M."/>
            <person name="Feuerriegel G."/>
            <person name="Bunk B."/>
            <person name="Sproer C."/>
            <person name="Streit W.R."/>
            <person name="Rodriguez L.M."/>
            <person name="Overmann J."/>
            <person name="Jimenez D.J."/>
        </authorList>
    </citation>
    <scope>NUCLEOTIDE SEQUENCE</scope>
    <source>
        <strain evidence="1">MAG 4196</strain>
    </source>
</reference>
<sequence length="105" mass="11051">MGLLRDFLSALNRTPEENHAEIEQMYPGYLAKLDAARKRDTAAAAREASLIAHRKSGSAMSETAEAAHQMAMRGAIDPKVAFSMGVPGAPDGTGKLVGPGGHYKG</sequence>
<name>A0AAJ5VRM9_9HYPH</name>
<organism evidence="1 2">
    <name type="scientific">Candidatus Devosia phytovorans</name>
    <dbReference type="NCBI Taxonomy" id="3121372"/>
    <lineage>
        <taxon>Bacteria</taxon>
        <taxon>Pseudomonadati</taxon>
        <taxon>Pseudomonadota</taxon>
        <taxon>Alphaproteobacteria</taxon>
        <taxon>Hyphomicrobiales</taxon>
        <taxon>Devosiaceae</taxon>
        <taxon>Devosia</taxon>
    </lineage>
</organism>
<dbReference type="AlphaFoldDB" id="A0AAJ5VRM9"/>
<proteinExistence type="predicted"/>
<gene>
    <name evidence="1" type="ORF">P0Y65_12270</name>
</gene>
<evidence type="ECO:0000313" key="1">
    <source>
        <dbReference type="EMBL" id="WEK02982.1"/>
    </source>
</evidence>
<protein>
    <submittedName>
        <fullName evidence="1">Uncharacterized protein</fullName>
    </submittedName>
</protein>